<dbReference type="FunFam" id="3.40.718.10:FF:000003">
    <property type="entry name" value="Isocitrate dehydrogenase [NAD] subunit, mitochondrial"/>
    <property type="match status" value="1"/>
</dbReference>
<dbReference type="Proteomes" id="UP001208570">
    <property type="component" value="Unassembled WGS sequence"/>
</dbReference>
<evidence type="ECO:0000313" key="13">
    <source>
        <dbReference type="Proteomes" id="UP001208570"/>
    </source>
</evidence>
<evidence type="ECO:0000313" key="12">
    <source>
        <dbReference type="EMBL" id="KAK2153342.1"/>
    </source>
</evidence>
<evidence type="ECO:0000256" key="2">
    <source>
        <dbReference type="ARBA" id="ARBA00001946"/>
    </source>
</evidence>
<dbReference type="GO" id="GO:0006102">
    <property type="term" value="P:isocitrate metabolic process"/>
    <property type="evidence" value="ECO:0007669"/>
    <property type="project" value="TreeGrafter"/>
</dbReference>
<protein>
    <recommendedName>
        <fullName evidence="10">Isocitrate dehydrogenase [NAD] subunit, mitochondrial</fullName>
    </recommendedName>
</protein>
<evidence type="ECO:0000256" key="1">
    <source>
        <dbReference type="ARBA" id="ARBA00001936"/>
    </source>
</evidence>
<dbReference type="EMBL" id="JAODUP010000300">
    <property type="protein sequence ID" value="KAK2153342.1"/>
    <property type="molecule type" value="Genomic_DNA"/>
</dbReference>
<keyword evidence="9" id="KW-0520">NAD</keyword>
<evidence type="ECO:0000259" key="11">
    <source>
        <dbReference type="SMART" id="SM01329"/>
    </source>
</evidence>
<evidence type="ECO:0000256" key="5">
    <source>
        <dbReference type="ARBA" id="ARBA00022723"/>
    </source>
</evidence>
<evidence type="ECO:0000256" key="7">
    <source>
        <dbReference type="ARBA" id="ARBA00022946"/>
    </source>
</evidence>
<dbReference type="GO" id="GO:0004449">
    <property type="term" value="F:isocitrate dehydrogenase (NAD+) activity"/>
    <property type="evidence" value="ECO:0007669"/>
    <property type="project" value="TreeGrafter"/>
</dbReference>
<feature type="domain" description="Isopropylmalate dehydrogenase-like" evidence="11">
    <location>
        <begin position="27"/>
        <end position="351"/>
    </location>
</feature>
<dbReference type="Gene3D" id="3.40.718.10">
    <property type="entry name" value="Isopropylmalate Dehydrogenase"/>
    <property type="match status" value="1"/>
</dbReference>
<evidence type="ECO:0000256" key="3">
    <source>
        <dbReference type="ARBA" id="ARBA00007769"/>
    </source>
</evidence>
<dbReference type="InterPro" id="IPR004434">
    <property type="entry name" value="Isocitrate_DH_NAD"/>
</dbReference>
<keyword evidence="4 10" id="KW-0816">Tricarboxylic acid cycle</keyword>
<keyword evidence="10" id="KW-0496">Mitochondrion</keyword>
<keyword evidence="13" id="KW-1185">Reference proteome</keyword>
<dbReference type="NCBIfam" id="TIGR00175">
    <property type="entry name" value="mito_nad_idh"/>
    <property type="match status" value="1"/>
</dbReference>
<dbReference type="PANTHER" id="PTHR11835">
    <property type="entry name" value="DECARBOXYLATING DEHYDROGENASES-ISOCITRATE, ISOPROPYLMALATE, TARTRATE"/>
    <property type="match status" value="1"/>
</dbReference>
<dbReference type="InterPro" id="IPR024084">
    <property type="entry name" value="IsoPropMal-DH-like_dom"/>
</dbReference>
<dbReference type="AlphaFoldDB" id="A0AAD9JHS0"/>
<dbReference type="PROSITE" id="PS00470">
    <property type="entry name" value="IDH_IMDH"/>
    <property type="match status" value="1"/>
</dbReference>
<dbReference type="SMART" id="SM01329">
    <property type="entry name" value="Iso_dh"/>
    <property type="match status" value="1"/>
</dbReference>
<comment type="subcellular location">
    <subcellularLocation>
        <location evidence="10">Mitochondrion</location>
    </subcellularLocation>
</comment>
<name>A0AAD9JHS0_9ANNE</name>
<dbReference type="GO" id="GO:0000287">
    <property type="term" value="F:magnesium ion binding"/>
    <property type="evidence" value="ECO:0007669"/>
    <property type="project" value="UniProtKB-UniRule"/>
</dbReference>
<evidence type="ECO:0000256" key="8">
    <source>
        <dbReference type="ARBA" id="ARBA00023002"/>
    </source>
</evidence>
<evidence type="ECO:0000256" key="10">
    <source>
        <dbReference type="RuleBase" id="RU361266"/>
    </source>
</evidence>
<dbReference type="InterPro" id="IPR019818">
    <property type="entry name" value="IsoCit/isopropylmalate_DH_CS"/>
</dbReference>
<evidence type="ECO:0000256" key="6">
    <source>
        <dbReference type="ARBA" id="ARBA00022842"/>
    </source>
</evidence>
<keyword evidence="8" id="KW-0560">Oxidoreductase</keyword>
<dbReference type="GO" id="GO:0051287">
    <property type="term" value="F:NAD binding"/>
    <property type="evidence" value="ECO:0007669"/>
    <property type="project" value="UniProtKB-UniRule"/>
</dbReference>
<comment type="similarity">
    <text evidence="3 10">Belongs to the isocitrate and isopropylmalate dehydrogenases family.</text>
</comment>
<dbReference type="GO" id="GO:0005739">
    <property type="term" value="C:mitochondrion"/>
    <property type="evidence" value="ECO:0007669"/>
    <property type="project" value="UniProtKB-SubCell"/>
</dbReference>
<comment type="caution">
    <text evidence="12">The sequence shown here is derived from an EMBL/GenBank/DDBJ whole genome shotgun (WGS) entry which is preliminary data.</text>
</comment>
<keyword evidence="5" id="KW-0479">Metal-binding</keyword>
<comment type="cofactor">
    <cofactor evidence="1">
        <name>Mn(2+)</name>
        <dbReference type="ChEBI" id="CHEBI:29035"/>
    </cofactor>
</comment>
<comment type="cofactor">
    <cofactor evidence="2">
        <name>Mg(2+)</name>
        <dbReference type="ChEBI" id="CHEBI:18420"/>
    </cofactor>
</comment>
<dbReference type="GO" id="GO:0006099">
    <property type="term" value="P:tricarboxylic acid cycle"/>
    <property type="evidence" value="ECO:0007669"/>
    <property type="project" value="UniProtKB-UniRule"/>
</dbReference>
<evidence type="ECO:0000256" key="9">
    <source>
        <dbReference type="ARBA" id="ARBA00023027"/>
    </source>
</evidence>
<accession>A0AAD9JHS0</accession>
<organism evidence="12 13">
    <name type="scientific">Paralvinella palmiformis</name>
    <dbReference type="NCBI Taxonomy" id="53620"/>
    <lineage>
        <taxon>Eukaryota</taxon>
        <taxon>Metazoa</taxon>
        <taxon>Spiralia</taxon>
        <taxon>Lophotrochozoa</taxon>
        <taxon>Annelida</taxon>
        <taxon>Polychaeta</taxon>
        <taxon>Sedentaria</taxon>
        <taxon>Canalipalpata</taxon>
        <taxon>Terebellida</taxon>
        <taxon>Terebelliformia</taxon>
        <taxon>Alvinellidae</taxon>
        <taxon>Paralvinella</taxon>
    </lineage>
</organism>
<gene>
    <name evidence="12" type="ORF">LSH36_300g04098</name>
</gene>
<reference evidence="12" key="1">
    <citation type="journal article" date="2023" name="Mol. Biol. Evol.">
        <title>Third-Generation Sequencing Reveals the Adaptive Role of the Epigenome in Three Deep-Sea Polychaetes.</title>
        <authorList>
            <person name="Perez M."/>
            <person name="Aroh O."/>
            <person name="Sun Y."/>
            <person name="Lan Y."/>
            <person name="Juniper S.K."/>
            <person name="Young C.R."/>
            <person name="Angers B."/>
            <person name="Qian P.Y."/>
        </authorList>
    </citation>
    <scope>NUCLEOTIDE SEQUENCE</scope>
    <source>
        <strain evidence="12">P08H-3</strain>
    </source>
</reference>
<keyword evidence="7 10" id="KW-0809">Transit peptide</keyword>
<sequence length="359" mass="39214">MAARLFRSLIQNVPQLGIRLCSTEVRKVTLIPGDGIGPEISAAVKKIFAAANVPIEWEPVDVTPVKGPDGQFHIPQTAIDSVYKNKIGLKGPLMTPIGKGHKSLNLALRKEFSLYANVRPCKSVEGYETPYKDVDIVTIRENTEGEYSGIEHLIVEGVVQSIKLITEKASRRVAEFAFNYARSNGRHRITAVHKANIMRMSDGLFLKCCRQTAEKHKDIKFDEMYLDTVCLNMVQDPTQFDVLVMPNLYGDILSDLCAGLIGGLGVTPSGNIGEGGALFESVHGTAPDIAGQDKANPTALLLSGVMMLQYMGLEQQAAKIRSAAFETIKEGKVLTGDLGGKSKCSEFTDEICRKVEQMK</sequence>
<dbReference type="Pfam" id="PF00180">
    <property type="entry name" value="Iso_dh"/>
    <property type="match status" value="1"/>
</dbReference>
<keyword evidence="6" id="KW-0460">Magnesium</keyword>
<proteinExistence type="inferred from homology"/>
<dbReference type="PANTHER" id="PTHR11835:SF34">
    <property type="entry name" value="ISOCITRATE DEHYDROGENASE [NAD] SUBUNIT ALPHA, MITOCHONDRIAL"/>
    <property type="match status" value="1"/>
</dbReference>
<dbReference type="SUPFAM" id="SSF53659">
    <property type="entry name" value="Isocitrate/Isopropylmalate dehydrogenase-like"/>
    <property type="match status" value="1"/>
</dbReference>
<evidence type="ECO:0000256" key="4">
    <source>
        <dbReference type="ARBA" id="ARBA00022532"/>
    </source>
</evidence>